<evidence type="ECO:0000256" key="2">
    <source>
        <dbReference type="ARBA" id="ARBA00022692"/>
    </source>
</evidence>
<dbReference type="InterPro" id="IPR003388">
    <property type="entry name" value="Reticulon"/>
</dbReference>
<evidence type="ECO:0000256" key="7">
    <source>
        <dbReference type="SAM" id="MobiDB-lite"/>
    </source>
</evidence>
<evidence type="ECO:0000256" key="3">
    <source>
        <dbReference type="ARBA" id="ARBA00022824"/>
    </source>
</evidence>
<evidence type="ECO:0000256" key="4">
    <source>
        <dbReference type="ARBA" id="ARBA00022989"/>
    </source>
</evidence>
<evidence type="ECO:0000313" key="10">
    <source>
        <dbReference type="Proteomes" id="UP000265100"/>
    </source>
</evidence>
<reference evidence="9" key="3">
    <citation type="submission" date="2025-09" db="UniProtKB">
        <authorList>
            <consortium name="Ensembl"/>
        </authorList>
    </citation>
    <scope>IDENTIFICATION</scope>
</reference>
<dbReference type="GO" id="GO:0030182">
    <property type="term" value="P:neuron differentiation"/>
    <property type="evidence" value="ECO:0007669"/>
    <property type="project" value="TreeGrafter"/>
</dbReference>
<dbReference type="GeneTree" id="ENSGT00940000157482"/>
<evidence type="ECO:0000313" key="9">
    <source>
        <dbReference type="Ensembl" id="ENSACLP00000058604.1"/>
    </source>
</evidence>
<dbReference type="PROSITE" id="PS50845">
    <property type="entry name" value="RETICULON"/>
    <property type="match status" value="1"/>
</dbReference>
<dbReference type="PANTHER" id="PTHR45799:SF6">
    <property type="entry name" value="RETICULON"/>
    <property type="match status" value="1"/>
</dbReference>
<accession>A0AAX7TNS5</accession>
<comment type="subcellular location">
    <subcellularLocation>
        <location evidence="1">Endoplasmic reticulum membrane</location>
        <topology evidence="1">Multi-pass membrane protein</topology>
    </subcellularLocation>
</comment>
<evidence type="ECO:0000256" key="1">
    <source>
        <dbReference type="ARBA" id="ARBA00004477"/>
    </source>
</evidence>
<dbReference type="Pfam" id="PF02453">
    <property type="entry name" value="Reticulon"/>
    <property type="match status" value="1"/>
</dbReference>
<evidence type="ECO:0000259" key="8">
    <source>
        <dbReference type="PROSITE" id="PS50845"/>
    </source>
</evidence>
<dbReference type="PANTHER" id="PTHR45799">
    <property type="entry name" value="RETICULON-LIKE PROTEIN"/>
    <property type="match status" value="1"/>
</dbReference>
<comment type="caution">
    <text evidence="6">Lacks conserved residue(s) required for the propagation of feature annotation.</text>
</comment>
<dbReference type="GO" id="GO:0071787">
    <property type="term" value="P:endoplasmic reticulum tubular network formation"/>
    <property type="evidence" value="ECO:0007669"/>
    <property type="project" value="TreeGrafter"/>
</dbReference>
<dbReference type="GO" id="GO:0005789">
    <property type="term" value="C:endoplasmic reticulum membrane"/>
    <property type="evidence" value="ECO:0007669"/>
    <property type="project" value="UniProtKB-SubCell"/>
</dbReference>
<dbReference type="Proteomes" id="UP000265100">
    <property type="component" value="Chromosome 3"/>
</dbReference>
<feature type="region of interest" description="Disordered" evidence="7">
    <location>
        <begin position="1"/>
        <end position="29"/>
    </location>
</feature>
<keyword evidence="4 6" id="KW-1133">Transmembrane helix</keyword>
<reference evidence="9" key="1">
    <citation type="submission" date="2018-05" db="EMBL/GenBank/DDBJ databases">
        <authorList>
            <person name="Datahose"/>
        </authorList>
    </citation>
    <scope>NUCLEOTIDE SEQUENCE</scope>
</reference>
<keyword evidence="3" id="KW-0256">Endoplasmic reticulum</keyword>
<evidence type="ECO:0000256" key="6">
    <source>
        <dbReference type="RuleBase" id="RU210713"/>
    </source>
</evidence>
<keyword evidence="5 6" id="KW-0472">Membrane</keyword>
<organism evidence="9 10">
    <name type="scientific">Astatotilapia calliptera</name>
    <name type="common">Eastern happy</name>
    <name type="synonym">Chromis callipterus</name>
    <dbReference type="NCBI Taxonomy" id="8154"/>
    <lineage>
        <taxon>Eukaryota</taxon>
        <taxon>Metazoa</taxon>
        <taxon>Chordata</taxon>
        <taxon>Craniata</taxon>
        <taxon>Vertebrata</taxon>
        <taxon>Euteleostomi</taxon>
        <taxon>Actinopterygii</taxon>
        <taxon>Neopterygii</taxon>
        <taxon>Teleostei</taxon>
        <taxon>Neoteleostei</taxon>
        <taxon>Acanthomorphata</taxon>
        <taxon>Ovalentaria</taxon>
        <taxon>Cichlomorphae</taxon>
        <taxon>Cichliformes</taxon>
        <taxon>Cichlidae</taxon>
        <taxon>African cichlids</taxon>
        <taxon>Pseudocrenilabrinae</taxon>
        <taxon>Haplochromini</taxon>
        <taxon>Astatotilapia</taxon>
    </lineage>
</organism>
<feature type="domain" description="Reticulon" evidence="8">
    <location>
        <begin position="47"/>
        <end position="163"/>
    </location>
</feature>
<evidence type="ECO:0000256" key="5">
    <source>
        <dbReference type="ARBA" id="ARBA00023136"/>
    </source>
</evidence>
<dbReference type="InterPro" id="IPR046964">
    <property type="entry name" value="RTN1-4"/>
</dbReference>
<dbReference type="Gene3D" id="1.20.5.2480">
    <property type="match status" value="1"/>
</dbReference>
<dbReference type="AlphaFoldDB" id="A0AAX7TNS5"/>
<name>A0AAX7TNS5_ASTCA</name>
<dbReference type="GO" id="GO:0043005">
    <property type="term" value="C:neuron projection"/>
    <property type="evidence" value="ECO:0007669"/>
    <property type="project" value="TreeGrafter"/>
</dbReference>
<keyword evidence="10" id="KW-1185">Reference proteome</keyword>
<keyword evidence="2 6" id="KW-0812">Transmembrane</keyword>
<protein>
    <recommendedName>
        <fullName evidence="6">Reticulon</fullName>
    </recommendedName>
</protein>
<feature type="transmembrane region" description="Helical" evidence="6">
    <location>
        <begin position="63"/>
        <end position="92"/>
    </location>
</feature>
<reference evidence="9" key="2">
    <citation type="submission" date="2025-08" db="UniProtKB">
        <authorList>
            <consortium name="Ensembl"/>
        </authorList>
    </citation>
    <scope>IDENTIFICATION</scope>
</reference>
<proteinExistence type="predicted"/>
<sequence>MDPVTQSAQISSSQGFADGQNSATKESKLSDSFLSSSPVSLIQSPQAKDLIHWRDPKKSGVAFGLSLLMLLSLAAFSIISVVSYLLLALLCVTITFRIYKSVVQAVQKSNEGHPFKALIDKDVSIAPESFRKHVDASLTYINRALKQMSHLFLVEDLVDSLKVSSSELVSVGGGFLFLSRSTSPDLSLLACCSLCFVGAMLTSNQVTVGSHLHPQNNPRIYDRVMTVSHISTPYPAAGKRRQICL</sequence>
<dbReference type="GO" id="GO:0007420">
    <property type="term" value="P:brain development"/>
    <property type="evidence" value="ECO:0007669"/>
    <property type="project" value="TreeGrafter"/>
</dbReference>
<dbReference type="Ensembl" id="ENSACLT00000075657.1">
    <property type="protein sequence ID" value="ENSACLP00000058604.1"/>
    <property type="gene ID" value="ENSACLG00000015138.2"/>
</dbReference>
<dbReference type="GO" id="GO:0014069">
    <property type="term" value="C:postsynaptic density"/>
    <property type="evidence" value="ECO:0007669"/>
    <property type="project" value="TreeGrafter"/>
</dbReference>
<feature type="compositionally biased region" description="Polar residues" evidence="7">
    <location>
        <begin position="1"/>
        <end position="24"/>
    </location>
</feature>